<name>A0AAN6GPX1_9BASI</name>
<feature type="compositionally biased region" description="Acidic residues" evidence="1">
    <location>
        <begin position="191"/>
        <end position="203"/>
    </location>
</feature>
<feature type="region of interest" description="Disordered" evidence="1">
    <location>
        <begin position="171"/>
        <end position="222"/>
    </location>
</feature>
<accession>A0AAN6GPX1</accession>
<evidence type="ECO:0000256" key="1">
    <source>
        <dbReference type="SAM" id="MobiDB-lite"/>
    </source>
</evidence>
<organism evidence="2 3">
    <name type="scientific">Tilletia horrida</name>
    <dbReference type="NCBI Taxonomy" id="155126"/>
    <lineage>
        <taxon>Eukaryota</taxon>
        <taxon>Fungi</taxon>
        <taxon>Dikarya</taxon>
        <taxon>Basidiomycota</taxon>
        <taxon>Ustilaginomycotina</taxon>
        <taxon>Exobasidiomycetes</taxon>
        <taxon>Tilletiales</taxon>
        <taxon>Tilletiaceae</taxon>
        <taxon>Tilletia</taxon>
    </lineage>
</organism>
<dbReference type="EMBL" id="JAPDMZ010000073">
    <property type="protein sequence ID" value="KAK0551686.1"/>
    <property type="molecule type" value="Genomic_DNA"/>
</dbReference>
<reference evidence="2" key="1">
    <citation type="journal article" date="2023" name="PhytoFront">
        <title>Draft Genome Resources of Seven Strains of Tilletia horrida, Causal Agent of Kernel Smut of Rice.</title>
        <authorList>
            <person name="Khanal S."/>
            <person name="Antony Babu S."/>
            <person name="Zhou X.G."/>
        </authorList>
    </citation>
    <scope>NUCLEOTIDE SEQUENCE</scope>
    <source>
        <strain evidence="2">TX6</strain>
    </source>
</reference>
<evidence type="ECO:0000313" key="3">
    <source>
        <dbReference type="Proteomes" id="UP001176517"/>
    </source>
</evidence>
<keyword evidence="3" id="KW-1185">Reference proteome</keyword>
<protein>
    <submittedName>
        <fullName evidence="2">Uncharacterized protein</fullName>
    </submittedName>
</protein>
<sequence length="306" mass="33522">MSPEVVRDYSAGEGLRRAVLLRNAVLRQEQELRSQQQALPPLSASAPVKTIPQAFDIISDEDVQDEPVSLSYPWQVSSARTTPISPTTFRSQYIAYDDDSASSSPSSSTSSLESSMIEEREQAWFDDVLSELESGDVPLGASHLDKYDAESNIDEDELLASLTEDLRLTESVSSNSSSLGDLPDLVHSDSENEEDEEDDELDLRDDGANLPSPTSPDFFPKLQASNQDSLNISRMKTHPTPLLSSPTFLHAKGQPSHPARVSQQQADAHDGILHLLPPVFAFPASVRRPHQLALTGRTLIPPAPRQ</sequence>
<proteinExistence type="predicted"/>
<dbReference type="AlphaFoldDB" id="A0AAN6GPX1"/>
<dbReference type="Proteomes" id="UP001176517">
    <property type="component" value="Unassembled WGS sequence"/>
</dbReference>
<gene>
    <name evidence="2" type="ORF">OC846_003176</name>
</gene>
<comment type="caution">
    <text evidence="2">The sequence shown here is derived from an EMBL/GenBank/DDBJ whole genome shotgun (WGS) entry which is preliminary data.</text>
</comment>
<evidence type="ECO:0000313" key="2">
    <source>
        <dbReference type="EMBL" id="KAK0551686.1"/>
    </source>
</evidence>